<feature type="region of interest" description="Disordered" evidence="4">
    <location>
        <begin position="362"/>
        <end position="383"/>
    </location>
</feature>
<gene>
    <name evidence="7" type="ORF">HMPREF3192_01324</name>
</gene>
<dbReference type="SUPFAM" id="SSF52833">
    <property type="entry name" value="Thioredoxin-like"/>
    <property type="match status" value="2"/>
</dbReference>
<feature type="domain" description="Thioredoxin-like fold" evidence="6">
    <location>
        <begin position="531"/>
        <end position="607"/>
    </location>
</feature>
<keyword evidence="1" id="KW-0285">Flavoprotein</keyword>
<feature type="domain" description="FAD/NAD(P)-binding" evidence="5">
    <location>
        <begin position="38"/>
        <end position="329"/>
    </location>
</feature>
<organism evidence="7 8">
    <name type="scientific">Atopobium deltae</name>
    <dbReference type="NCBI Taxonomy" id="1393034"/>
    <lineage>
        <taxon>Bacteria</taxon>
        <taxon>Bacillati</taxon>
        <taxon>Actinomycetota</taxon>
        <taxon>Coriobacteriia</taxon>
        <taxon>Coriobacteriales</taxon>
        <taxon>Atopobiaceae</taxon>
        <taxon>Atopobium</taxon>
    </lineage>
</organism>
<dbReference type="PRINTS" id="PR00469">
    <property type="entry name" value="PNDRDTASEII"/>
</dbReference>
<accession>A0A133XPU5</accession>
<proteinExistence type="predicted"/>
<protein>
    <submittedName>
        <fullName evidence="7">Putative alkyl hydroperoxide reductase F subunit</fullName>
    </submittedName>
</protein>
<dbReference type="CDD" id="cd02974">
    <property type="entry name" value="AhpF_NTD_N"/>
    <property type="match status" value="1"/>
</dbReference>
<comment type="caution">
    <text evidence="7">The sequence shown here is derived from an EMBL/GenBank/DDBJ whole genome shotgun (WGS) entry which is preliminary data.</text>
</comment>
<name>A0A133XPU5_9ACTN</name>
<dbReference type="GO" id="GO:0004791">
    <property type="term" value="F:thioredoxin-disulfide reductase (NADPH) activity"/>
    <property type="evidence" value="ECO:0007669"/>
    <property type="project" value="UniProtKB-EC"/>
</dbReference>
<sequence>MFAPKESFMTSSVSPNTAANNTSTAAATDNTTAADNLYDAVIVGGGPAGLTAAIYLARARYRVLVVEKNEFGGQINLTNEVVNYPGVERTSGRALTTTMRKQAEAFGAELLLAEATGFELNGDIKTVHTTQGDLRCFGVLLTCGCAPRTLGFPGEETFRGRGVAYCATCDGEFFTGKDIFVVGGGFAAAEESVFLAKYGTHVHILMRTDDFTCAASAADGARANKKITIHPNTEVVEVTGDSVPRSLKMRNNKTGEEIVYNAPNGDTFGLFILAGYAPATGLLCGLIELDHAGNINTDKHNQTSVEGVYAAGDVTIKNLRQVTTAVGEAARTATEMERHLASMQHKLGIIPQHPVSRITASREDRELANTDANATSTTAPAGSAITADSASNATATATSLFDSNTISQLKSVFDRMQRSLVFKLTLDDRPISQELEAYCKQIVSLTDKITIGSTTKVSTSNASGDTDSDVYAPSVHIFTADGNDTGLAFHGVPGGHEFTPFVLGLYNAAGPGQALDDATRTAIQAIKKPTKIQVLTSLTCTMCPDTVVAAQRIASLNNAISAEVYDVSHFGQLKDRYNVMSVPCIIINDGEKIEFGRKSVEQMLAIIR</sequence>
<evidence type="ECO:0000313" key="8">
    <source>
        <dbReference type="Proteomes" id="UP000070675"/>
    </source>
</evidence>
<dbReference type="InterPro" id="IPR036249">
    <property type="entry name" value="Thioredoxin-like_sf"/>
</dbReference>
<comment type="catalytic activity">
    <reaction evidence="3">
        <text>[thioredoxin]-dithiol + NADP(+) = [thioredoxin]-disulfide + NADPH + H(+)</text>
        <dbReference type="Rhea" id="RHEA:20345"/>
        <dbReference type="Rhea" id="RHEA-COMP:10698"/>
        <dbReference type="Rhea" id="RHEA-COMP:10700"/>
        <dbReference type="ChEBI" id="CHEBI:15378"/>
        <dbReference type="ChEBI" id="CHEBI:29950"/>
        <dbReference type="ChEBI" id="CHEBI:50058"/>
        <dbReference type="ChEBI" id="CHEBI:57783"/>
        <dbReference type="ChEBI" id="CHEBI:58349"/>
        <dbReference type="EC" id="1.8.1.9"/>
    </reaction>
</comment>
<dbReference type="InterPro" id="IPR012336">
    <property type="entry name" value="Thioredoxin-like_fold"/>
</dbReference>
<evidence type="ECO:0000256" key="1">
    <source>
        <dbReference type="ARBA" id="ARBA00022630"/>
    </source>
</evidence>
<dbReference type="PROSITE" id="PS51354">
    <property type="entry name" value="GLUTAREDOXIN_2"/>
    <property type="match status" value="1"/>
</dbReference>
<evidence type="ECO:0000259" key="6">
    <source>
        <dbReference type="Pfam" id="PF13192"/>
    </source>
</evidence>
<dbReference type="PRINTS" id="PR00368">
    <property type="entry name" value="FADPNR"/>
</dbReference>
<reference evidence="8" key="1">
    <citation type="submission" date="2016-01" db="EMBL/GenBank/DDBJ databases">
        <authorList>
            <person name="Mitreva M."/>
            <person name="Pepin K.H."/>
            <person name="Mihindukulasuriya K.A."/>
            <person name="Fulton R."/>
            <person name="Fronick C."/>
            <person name="O'Laughlin M."/>
            <person name="Miner T."/>
            <person name="Herter B."/>
            <person name="Rosa B.A."/>
            <person name="Cordes M."/>
            <person name="Tomlinson C."/>
            <person name="Wollam A."/>
            <person name="Palsikar V.B."/>
            <person name="Mardis E.R."/>
            <person name="Wilson R.K."/>
        </authorList>
    </citation>
    <scope>NUCLEOTIDE SEQUENCE [LARGE SCALE GENOMIC DNA]</scope>
    <source>
        <strain evidence="8">DNF00019</strain>
    </source>
</reference>
<dbReference type="PANTHER" id="PTHR48105">
    <property type="entry name" value="THIOREDOXIN REDUCTASE 1-RELATED-RELATED"/>
    <property type="match status" value="1"/>
</dbReference>
<evidence type="ECO:0000313" key="7">
    <source>
        <dbReference type="EMBL" id="KXB32955.1"/>
    </source>
</evidence>
<feature type="compositionally biased region" description="Low complexity" evidence="4">
    <location>
        <begin position="10"/>
        <end position="24"/>
    </location>
</feature>
<evidence type="ECO:0000256" key="4">
    <source>
        <dbReference type="SAM" id="MobiDB-lite"/>
    </source>
</evidence>
<dbReference type="STRING" id="1393034.HMPREF3192_01324"/>
<feature type="compositionally biased region" description="Low complexity" evidence="4">
    <location>
        <begin position="369"/>
        <end position="383"/>
    </location>
</feature>
<keyword evidence="2" id="KW-0560">Oxidoreductase</keyword>
<dbReference type="Pfam" id="PF07992">
    <property type="entry name" value="Pyr_redox_2"/>
    <property type="match status" value="1"/>
</dbReference>
<dbReference type="AlphaFoldDB" id="A0A133XPU5"/>
<dbReference type="SUPFAM" id="SSF51905">
    <property type="entry name" value="FAD/NAD(P)-binding domain"/>
    <property type="match status" value="1"/>
</dbReference>
<dbReference type="Proteomes" id="UP000070675">
    <property type="component" value="Unassembled WGS sequence"/>
</dbReference>
<evidence type="ECO:0000259" key="5">
    <source>
        <dbReference type="Pfam" id="PF07992"/>
    </source>
</evidence>
<dbReference type="Pfam" id="PF13192">
    <property type="entry name" value="Thioredoxin_3"/>
    <property type="match status" value="1"/>
</dbReference>
<dbReference type="InterPro" id="IPR044142">
    <property type="entry name" value="AhpF_NTD_N"/>
</dbReference>
<evidence type="ECO:0000256" key="3">
    <source>
        <dbReference type="ARBA" id="ARBA00048132"/>
    </source>
</evidence>
<evidence type="ECO:0000256" key="2">
    <source>
        <dbReference type="ARBA" id="ARBA00023002"/>
    </source>
</evidence>
<dbReference type="EMBL" id="LSCR01000042">
    <property type="protein sequence ID" value="KXB32955.1"/>
    <property type="molecule type" value="Genomic_DNA"/>
</dbReference>
<dbReference type="InterPro" id="IPR023753">
    <property type="entry name" value="FAD/NAD-binding_dom"/>
</dbReference>
<feature type="region of interest" description="Disordered" evidence="4">
    <location>
        <begin position="1"/>
        <end position="24"/>
    </location>
</feature>
<dbReference type="InterPro" id="IPR036188">
    <property type="entry name" value="FAD/NAD-bd_sf"/>
</dbReference>
<dbReference type="Gene3D" id="3.40.30.80">
    <property type="match status" value="1"/>
</dbReference>
<dbReference type="Gene3D" id="3.50.50.60">
    <property type="entry name" value="FAD/NAD(P)-binding domain"/>
    <property type="match status" value="2"/>
</dbReference>
<dbReference type="PATRIC" id="fig|1393034.3.peg.1289"/>
<dbReference type="InterPro" id="IPR050097">
    <property type="entry name" value="Ferredoxin-NADP_redctase_2"/>
</dbReference>
<keyword evidence="8" id="KW-1185">Reference proteome</keyword>